<dbReference type="PANTHER" id="PTHR10799">
    <property type="entry name" value="SNF2/RAD54 HELICASE FAMILY"/>
    <property type="match status" value="1"/>
</dbReference>
<evidence type="ECO:0000259" key="4">
    <source>
        <dbReference type="PROSITE" id="PS51194"/>
    </source>
</evidence>
<evidence type="ECO:0000259" key="3">
    <source>
        <dbReference type="PROSITE" id="PS51192"/>
    </source>
</evidence>
<dbReference type="HOGENOM" id="CLU_000315_21_8_3"/>
<dbReference type="AlphaFoldDB" id="B8HQI8"/>
<protein>
    <submittedName>
        <fullName evidence="5">Non-specific serine/threonine protein kinase</fullName>
        <ecNumber evidence="5">2.7.11.1</ecNumber>
    </submittedName>
</protein>
<dbReference type="Pfam" id="PF12419">
    <property type="entry name" value="DUF3670"/>
    <property type="match status" value="1"/>
</dbReference>
<evidence type="ECO:0000256" key="2">
    <source>
        <dbReference type="SAM" id="MobiDB-lite"/>
    </source>
</evidence>
<sequence length="1112" mass="123788">MAILHGIWLGLSPQGLARNTTSSPDPLAAAAPALFIWAETWRSSTPILQAEMLETVPTYPLAMTQVELLDFLETLSQKGQLNLPPSLRTGLNSSASTQASSGERTATPASSKTSTKKKKTVAESPSLPRVTTDWYAGEQQLYLPATPVGETLQVSYSTAWTADDVALYPWRVPGLCLQPAIAVAFLASLPLAAAPGLETGSDQFMGGDLLYWSHLNRWTADLLVRAKFLPGLVQVENHWQSTWPPLIDSAIDRARLKQFAQGMPTICRTTSARTAAQVAVDIPPEPIALIKAFLARVMGVQIKAAVDVAVDADWSAAALKAGVDPALIQWLHGLDNHHLPSDPEAIARLARALESWTGLLQQSLGEQNLWRTCFSLQPPVHEDRTWSLNYYLQSADEPEILIEADRIWNTPGEVLVYQGRRIERPQETLLMGLGLASRVYPPLDASLQSARPCQHHLNPTQVYEFLKAAAWRLEDSGFGVILPPSLSNQQGWANRLGLKIRAQTPDLKASLGLNSLLNFKWELSIGGQTLTKTQFDRLVALNTPLVEINGEWVELRPQDIKAAQSFFANRKNQTNLSLEDALRLSTGDTLTLEKLPVVSFEAAGPLQELLSTLTGNQNIASIDRPPGFRGELRPYQARGVGWLAFLERWGLGACLADDMGLGKTIQLIAFLLHLQAEQKLTGPTLLICPTSVLGNWEREVRRFAPQLKVLVHHGSGRSQGQKFSKIVEENNLIITSYALVYRDEATLSRLTWRNLVLDEAQNIKNPEARQSKTVRQLQAQFRIALTGTPLENRLTELWSILDFLNPGYLGPRNFFQRRFATPIERYGDTASLKTLRSLVQPFILRRLKTDREIIQDLPDKQEMTVFCGLTPEQAALYEATVQDSLAAISAAAGIQRRGLILATLTKLKQICNHPAQLLRQTSLQDLPHRSGKLKRLEEMLEEALAEGDRALIFSQFAEMGKLLQLYLREQLGWETLFLSGSTPKPQREAMVDRFQQDPQGPRIFILSLKAGGVGLNLTRANHVFHFDRWWNPAVENQATDRVFRIGQKRNVQVHKFVSTGTLEEKIHEQLESKKALAEQVVGAGENWLTELDTDQLRSLLLLDRTAVIEEEE</sequence>
<dbReference type="EMBL" id="CP001344">
    <property type="protein sequence ID" value="ACL43978.1"/>
    <property type="molecule type" value="Genomic_DNA"/>
</dbReference>
<dbReference type="InterPro" id="IPR038718">
    <property type="entry name" value="SNF2-like_sf"/>
</dbReference>
<dbReference type="EC" id="2.7.11.1" evidence="5"/>
<keyword evidence="5" id="KW-0808">Transferase</keyword>
<dbReference type="GO" id="GO:0016787">
    <property type="term" value="F:hydrolase activity"/>
    <property type="evidence" value="ECO:0007669"/>
    <property type="project" value="UniProtKB-KW"/>
</dbReference>
<feature type="region of interest" description="Disordered" evidence="2">
    <location>
        <begin position="83"/>
        <end position="125"/>
    </location>
</feature>
<accession>B8HQI8</accession>
<dbReference type="InterPro" id="IPR022138">
    <property type="entry name" value="DUF3670"/>
</dbReference>
<reference evidence="5" key="1">
    <citation type="submission" date="2009-01" db="EMBL/GenBank/DDBJ databases">
        <title>Complete sequence of chromosome Cyanothece sp. PCC 7425.</title>
        <authorList>
            <consortium name="US DOE Joint Genome Institute"/>
            <person name="Lucas S."/>
            <person name="Copeland A."/>
            <person name="Lapidus A."/>
            <person name="Glavina del Rio T."/>
            <person name="Dalin E."/>
            <person name="Tice H."/>
            <person name="Bruce D."/>
            <person name="Goodwin L."/>
            <person name="Pitluck S."/>
            <person name="Sims D."/>
            <person name="Meineke L."/>
            <person name="Brettin T."/>
            <person name="Detter J.C."/>
            <person name="Han C."/>
            <person name="Larimer F."/>
            <person name="Land M."/>
            <person name="Hauser L."/>
            <person name="Kyrpides N."/>
            <person name="Ovchinnikova G."/>
            <person name="Liberton M."/>
            <person name="Stoeckel J."/>
            <person name="Banerjee A."/>
            <person name="Singh A."/>
            <person name="Page L."/>
            <person name="Sato H."/>
            <person name="Zhao L."/>
            <person name="Sherman L."/>
            <person name="Pakrasi H."/>
            <person name="Richardson P."/>
        </authorList>
    </citation>
    <scope>NUCLEOTIDE SEQUENCE</scope>
    <source>
        <strain evidence="5">PCC 7425</strain>
    </source>
</reference>
<dbReference type="CDD" id="cd18012">
    <property type="entry name" value="DEXQc_arch_SWI2_SNF2"/>
    <property type="match status" value="1"/>
</dbReference>
<dbReference type="InterPro" id="IPR014001">
    <property type="entry name" value="Helicase_ATP-bd"/>
</dbReference>
<dbReference type="STRING" id="395961.Cyan7425_1608"/>
<dbReference type="SUPFAM" id="SSF52540">
    <property type="entry name" value="P-loop containing nucleoside triphosphate hydrolases"/>
    <property type="match status" value="2"/>
</dbReference>
<evidence type="ECO:0000313" key="5">
    <source>
        <dbReference type="EMBL" id="ACL43978.1"/>
    </source>
</evidence>
<dbReference type="Gene3D" id="3.40.50.10810">
    <property type="entry name" value="Tandem AAA-ATPase domain"/>
    <property type="match status" value="1"/>
</dbReference>
<keyword evidence="5" id="KW-0723">Serine/threonine-protein kinase</keyword>
<dbReference type="InterPro" id="IPR027417">
    <property type="entry name" value="P-loop_NTPase"/>
</dbReference>
<keyword evidence="1" id="KW-0378">Hydrolase</keyword>
<dbReference type="GO" id="GO:0005524">
    <property type="term" value="F:ATP binding"/>
    <property type="evidence" value="ECO:0007669"/>
    <property type="project" value="InterPro"/>
</dbReference>
<gene>
    <name evidence="5" type="ordered locus">Cyan7425_1608</name>
</gene>
<dbReference type="PROSITE" id="PS51194">
    <property type="entry name" value="HELICASE_CTER"/>
    <property type="match status" value="1"/>
</dbReference>
<keyword evidence="5" id="KW-0418">Kinase</keyword>
<feature type="domain" description="Helicase ATP-binding" evidence="3">
    <location>
        <begin position="644"/>
        <end position="807"/>
    </location>
</feature>
<evidence type="ECO:0000256" key="1">
    <source>
        <dbReference type="ARBA" id="ARBA00022801"/>
    </source>
</evidence>
<dbReference type="eggNOG" id="COG0553">
    <property type="taxonomic scope" value="Bacteria"/>
</dbReference>
<dbReference type="PROSITE" id="PS51192">
    <property type="entry name" value="HELICASE_ATP_BIND_1"/>
    <property type="match status" value="1"/>
</dbReference>
<dbReference type="Pfam" id="PF00176">
    <property type="entry name" value="SNF2-rel_dom"/>
    <property type="match status" value="1"/>
</dbReference>
<name>B8HQI8_CYAP4</name>
<dbReference type="SMART" id="SM00490">
    <property type="entry name" value="HELICc"/>
    <property type="match status" value="1"/>
</dbReference>
<dbReference type="InterPro" id="IPR001650">
    <property type="entry name" value="Helicase_C-like"/>
</dbReference>
<feature type="domain" description="Helicase C-terminal" evidence="4">
    <location>
        <begin position="935"/>
        <end position="1088"/>
    </location>
</feature>
<dbReference type="InterPro" id="IPR049730">
    <property type="entry name" value="SNF2/RAD54-like_C"/>
</dbReference>
<dbReference type="SMART" id="SM00487">
    <property type="entry name" value="DEXDc"/>
    <property type="match status" value="1"/>
</dbReference>
<dbReference type="GO" id="GO:0004674">
    <property type="term" value="F:protein serine/threonine kinase activity"/>
    <property type="evidence" value="ECO:0007669"/>
    <property type="project" value="UniProtKB-KW"/>
</dbReference>
<dbReference type="FunFam" id="3.40.50.300:FF:000533">
    <property type="entry name" value="Helicase, Snf2 family"/>
    <property type="match status" value="1"/>
</dbReference>
<organism evidence="5">
    <name type="scientific">Cyanothece sp. (strain PCC 7425 / ATCC 29141)</name>
    <dbReference type="NCBI Taxonomy" id="395961"/>
    <lineage>
        <taxon>Bacteria</taxon>
        <taxon>Bacillati</taxon>
        <taxon>Cyanobacteriota</taxon>
        <taxon>Cyanophyceae</taxon>
        <taxon>Gomontiellales</taxon>
        <taxon>Cyanothecaceae</taxon>
        <taxon>Cyanothece</taxon>
    </lineage>
</organism>
<proteinExistence type="predicted"/>
<dbReference type="KEGG" id="cyn:Cyan7425_1608"/>
<dbReference type="OrthoDB" id="9814088at2"/>
<dbReference type="FunFam" id="3.40.50.10810:FF:000057">
    <property type="entry name" value="Snf2/Rad54 family helicase"/>
    <property type="match status" value="1"/>
</dbReference>
<dbReference type="Gene3D" id="3.40.50.300">
    <property type="entry name" value="P-loop containing nucleotide triphosphate hydrolases"/>
    <property type="match status" value="1"/>
</dbReference>
<dbReference type="InterPro" id="IPR000330">
    <property type="entry name" value="SNF2_N"/>
</dbReference>
<dbReference type="Pfam" id="PF00271">
    <property type="entry name" value="Helicase_C"/>
    <property type="match status" value="1"/>
</dbReference>
<dbReference type="CDD" id="cd18793">
    <property type="entry name" value="SF2_C_SNF"/>
    <property type="match status" value="1"/>
</dbReference>
<feature type="compositionally biased region" description="Polar residues" evidence="2">
    <location>
        <begin position="89"/>
        <end position="109"/>
    </location>
</feature>